<name>A0A2U3E583_PURLI</name>
<proteinExistence type="predicted"/>
<feature type="region of interest" description="Disordered" evidence="1">
    <location>
        <begin position="44"/>
        <end position="141"/>
    </location>
</feature>
<dbReference type="EMBL" id="LCWV01000011">
    <property type="protein sequence ID" value="PWI69646.1"/>
    <property type="molecule type" value="Genomic_DNA"/>
</dbReference>
<feature type="region of interest" description="Disordered" evidence="1">
    <location>
        <begin position="201"/>
        <end position="267"/>
    </location>
</feature>
<dbReference type="EMBL" id="JAWRVI010000043">
    <property type="protein sequence ID" value="KAK4086153.1"/>
    <property type="molecule type" value="Genomic_DNA"/>
</dbReference>
<reference evidence="3" key="1">
    <citation type="submission" date="2015-05" db="EMBL/GenBank/DDBJ databases">
        <authorList>
            <person name="Wang D.B."/>
            <person name="Wang M."/>
        </authorList>
    </citation>
    <scope>NUCLEOTIDE SEQUENCE</scope>
    <source>
        <strain evidence="3">36-1</strain>
    </source>
</reference>
<protein>
    <submittedName>
        <fullName evidence="3">Uncharacterized protein</fullName>
    </submittedName>
</protein>
<reference evidence="3 4" key="2">
    <citation type="journal article" date="2016" name="Front. Microbiol.">
        <title>Genome and transcriptome sequences reveal the specific parasitism of the nematophagous Purpureocillium lilacinum 36-1.</title>
        <authorList>
            <person name="Xie J."/>
            <person name="Li S."/>
            <person name="Mo C."/>
            <person name="Xiao X."/>
            <person name="Peng D."/>
            <person name="Wang G."/>
            <person name="Xiao Y."/>
        </authorList>
    </citation>
    <scope>NUCLEOTIDE SEQUENCE [LARGE SCALE GENOMIC DNA]</scope>
    <source>
        <strain evidence="3 4">36-1</strain>
    </source>
</reference>
<reference evidence="2 5" key="4">
    <citation type="journal article" date="2024" name="Microbiol. Resour. Announc.">
        <title>Genome annotations for the ascomycete fungi Trichoderma harzianum, Trichoderma aggressivum, and Purpureocillium lilacinum.</title>
        <authorList>
            <person name="Beijen E.P.W."/>
            <person name="Ohm R.A."/>
        </authorList>
    </citation>
    <scope>NUCLEOTIDE SEQUENCE [LARGE SCALE GENOMIC DNA]</scope>
    <source>
        <strain evidence="2 5">CBS 150709</strain>
    </source>
</reference>
<dbReference type="Proteomes" id="UP001287286">
    <property type="component" value="Unassembled WGS sequence"/>
</dbReference>
<evidence type="ECO:0000256" key="1">
    <source>
        <dbReference type="SAM" id="MobiDB-lite"/>
    </source>
</evidence>
<feature type="compositionally biased region" description="Basic residues" evidence="1">
    <location>
        <begin position="249"/>
        <end position="264"/>
    </location>
</feature>
<gene>
    <name evidence="3" type="ORF">PCL_00558</name>
    <name evidence="2" type="ORF">Purlil1_9465</name>
</gene>
<feature type="compositionally biased region" description="Gly residues" evidence="1">
    <location>
        <begin position="86"/>
        <end position="97"/>
    </location>
</feature>
<reference evidence="2" key="3">
    <citation type="submission" date="2023-11" db="EMBL/GenBank/DDBJ databases">
        <authorList>
            <person name="Beijen E."/>
            <person name="Ohm R.A."/>
        </authorList>
    </citation>
    <scope>NUCLEOTIDE SEQUENCE</scope>
    <source>
        <strain evidence="2">CBS 150709</strain>
    </source>
</reference>
<comment type="caution">
    <text evidence="3">The sequence shown here is derived from an EMBL/GenBank/DDBJ whole genome shotgun (WGS) entry which is preliminary data.</text>
</comment>
<evidence type="ECO:0000313" key="3">
    <source>
        <dbReference type="EMBL" id="PWI69646.1"/>
    </source>
</evidence>
<accession>A0A2U3E583</accession>
<evidence type="ECO:0000313" key="4">
    <source>
        <dbReference type="Proteomes" id="UP000245956"/>
    </source>
</evidence>
<sequence length="312" mass="34046">MRVNGSRQLRVSQDGDAVTLAGERRRVTATSWASTANCWPCARTDGHQMSAGRRAAPRDVRRLRTGDRHGASPEGRRPAEGAAPDVGGGARGGGSGGATRTHFRPLPGQPAAIVTARRREATRRQGWMDCHGGRRSHSMGASSPTLLRVAVAARVVVHDPSMAWHGMALEASQKLAPSKAKIEDPQRWAWNCSCAHFRDGQHGARGGSRQAESQMQAPGIGRSTPPGHPPGAALRRVARGTGDAARHPGAARRRQKRRQTRTRQARCVPASRREYPWVPPQGALACRLGLLWPGAWRRRHHHFHHQFEITQI</sequence>
<organism evidence="3 4">
    <name type="scientific">Purpureocillium lilacinum</name>
    <name type="common">Paecilomyces lilacinus</name>
    <dbReference type="NCBI Taxonomy" id="33203"/>
    <lineage>
        <taxon>Eukaryota</taxon>
        <taxon>Fungi</taxon>
        <taxon>Dikarya</taxon>
        <taxon>Ascomycota</taxon>
        <taxon>Pezizomycotina</taxon>
        <taxon>Sordariomycetes</taxon>
        <taxon>Hypocreomycetidae</taxon>
        <taxon>Hypocreales</taxon>
        <taxon>Ophiocordycipitaceae</taxon>
        <taxon>Purpureocillium</taxon>
    </lineage>
</organism>
<evidence type="ECO:0000313" key="2">
    <source>
        <dbReference type="EMBL" id="KAK4086153.1"/>
    </source>
</evidence>
<keyword evidence="5" id="KW-1185">Reference proteome</keyword>
<dbReference type="AlphaFoldDB" id="A0A2U3E583"/>
<dbReference type="Proteomes" id="UP000245956">
    <property type="component" value="Unassembled WGS sequence"/>
</dbReference>
<evidence type="ECO:0000313" key="5">
    <source>
        <dbReference type="Proteomes" id="UP001287286"/>
    </source>
</evidence>
<feature type="compositionally biased region" description="Basic and acidic residues" evidence="1">
    <location>
        <begin position="56"/>
        <end position="79"/>
    </location>
</feature>